<proteinExistence type="inferred from homology"/>
<evidence type="ECO:0000259" key="3">
    <source>
        <dbReference type="SMART" id="SM00849"/>
    </source>
</evidence>
<dbReference type="Gene3D" id="3.60.15.10">
    <property type="entry name" value="Ribonuclease Z/Hydroxyacylglutathione hydrolase-like"/>
    <property type="match status" value="1"/>
</dbReference>
<reference evidence="4 5" key="1">
    <citation type="submission" date="2022-10" db="EMBL/GenBank/DDBJ databases">
        <title>Defluviimonas sp. nov., isolated from ocean surface sediments.</title>
        <authorList>
            <person name="He W."/>
            <person name="Wang L."/>
            <person name="Zhang D.-F."/>
        </authorList>
    </citation>
    <scope>NUCLEOTIDE SEQUENCE [LARGE SCALE GENOMIC DNA]</scope>
    <source>
        <strain evidence="4 5">WL0024</strain>
    </source>
</reference>
<evidence type="ECO:0000256" key="1">
    <source>
        <dbReference type="ARBA" id="ARBA00005250"/>
    </source>
</evidence>
<name>A0ABT2X5C5_9RHOB</name>
<accession>A0ABT2X5C5</accession>
<comment type="caution">
    <text evidence="4">The sequence shown here is derived from an EMBL/GenBank/DDBJ whole genome shotgun (WGS) entry which is preliminary data.</text>
</comment>
<comment type="similarity">
    <text evidence="1">Belongs to the metallo-beta-lactamase superfamily. Class-B beta-lactamase family.</text>
</comment>
<feature type="signal peptide" evidence="2">
    <location>
        <begin position="1"/>
        <end position="20"/>
    </location>
</feature>
<keyword evidence="5" id="KW-1185">Reference proteome</keyword>
<keyword evidence="2" id="KW-0732">Signal</keyword>
<dbReference type="InterPro" id="IPR050855">
    <property type="entry name" value="NDM-1-like"/>
</dbReference>
<dbReference type="PANTHER" id="PTHR42951:SF4">
    <property type="entry name" value="ACYL-COENZYME A THIOESTERASE MBLAC2"/>
    <property type="match status" value="1"/>
</dbReference>
<feature type="chain" id="PRO_5045131495" evidence="2">
    <location>
        <begin position="21"/>
        <end position="319"/>
    </location>
</feature>
<gene>
    <name evidence="4" type="ORF">OEZ60_09350</name>
</gene>
<dbReference type="EMBL" id="JAOVQO010000007">
    <property type="protein sequence ID" value="MCU9848212.1"/>
    <property type="molecule type" value="Genomic_DNA"/>
</dbReference>
<evidence type="ECO:0000256" key="2">
    <source>
        <dbReference type="SAM" id="SignalP"/>
    </source>
</evidence>
<feature type="domain" description="Metallo-beta-lactamase" evidence="3">
    <location>
        <begin position="60"/>
        <end position="251"/>
    </location>
</feature>
<protein>
    <submittedName>
        <fullName evidence="4">MBL fold metallo-hydrolase</fullName>
    </submittedName>
</protein>
<evidence type="ECO:0000313" key="4">
    <source>
        <dbReference type="EMBL" id="MCU9848212.1"/>
    </source>
</evidence>
<dbReference type="PANTHER" id="PTHR42951">
    <property type="entry name" value="METALLO-BETA-LACTAMASE DOMAIN-CONTAINING"/>
    <property type="match status" value="1"/>
</dbReference>
<dbReference type="RefSeq" id="WP_263335349.1">
    <property type="nucleotide sequence ID" value="NZ_JAOVQO010000007.1"/>
</dbReference>
<dbReference type="CDD" id="cd16282">
    <property type="entry name" value="metallo-hydrolase-like_MBL-fold"/>
    <property type="match status" value="1"/>
</dbReference>
<dbReference type="SMART" id="SM00849">
    <property type="entry name" value="Lactamase_B"/>
    <property type="match status" value="1"/>
</dbReference>
<dbReference type="InterPro" id="IPR036866">
    <property type="entry name" value="RibonucZ/Hydroxyglut_hydro"/>
</dbReference>
<dbReference type="InterPro" id="IPR001279">
    <property type="entry name" value="Metallo-B-lactamas"/>
</dbReference>
<dbReference type="SUPFAM" id="SSF56281">
    <property type="entry name" value="Metallo-hydrolase/oxidoreductase"/>
    <property type="match status" value="1"/>
</dbReference>
<dbReference type="Proteomes" id="UP001209535">
    <property type="component" value="Unassembled WGS sequence"/>
</dbReference>
<evidence type="ECO:0000313" key="5">
    <source>
        <dbReference type="Proteomes" id="UP001209535"/>
    </source>
</evidence>
<sequence length="319" mass="33534">MKHVIAAAAFLAAATGAASAQDPVWDGNTVVLEAQELAPGVFAVVPEGAAGMAAEGAPIATTGGFVIGEHAVLVVESMLNERLNRQFFDLIAARTDRPVRYLVNTSFHGDHSYGNAFVPEEVSIIQHEATAAYIGEHFEADRAFMIQNFGAGRGIEEVAPVTADLLVGAGGHLAVDLGGIAVEIRDFGFAQTGGDLFVSVPAAKVLWTGNAVVAEKPALPWLLDGHLVETLETLRSVHAAFDADTRVVPGHGPVTGMEAIHWHVDYLGAVRDGVQAAVDEGLSLEETVARVTLPDYGGYALFGWVHPGLNVPAAYNDLK</sequence>
<organism evidence="4 5">
    <name type="scientific">Albidovulum salinarum</name>
    <dbReference type="NCBI Taxonomy" id="2984153"/>
    <lineage>
        <taxon>Bacteria</taxon>
        <taxon>Pseudomonadati</taxon>
        <taxon>Pseudomonadota</taxon>
        <taxon>Alphaproteobacteria</taxon>
        <taxon>Rhodobacterales</taxon>
        <taxon>Paracoccaceae</taxon>
        <taxon>Albidovulum</taxon>
    </lineage>
</organism>